<keyword evidence="2" id="KW-1185">Reference proteome</keyword>
<keyword evidence="1" id="KW-1133">Transmembrane helix</keyword>
<feature type="transmembrane region" description="Helical" evidence="1">
    <location>
        <begin position="90"/>
        <end position="112"/>
    </location>
</feature>
<dbReference type="WBParaSite" id="PSAMB.scaffold1067size60377.g10985.t1">
    <property type="protein sequence ID" value="PSAMB.scaffold1067size60377.g10985.t1"/>
    <property type="gene ID" value="PSAMB.scaffold1067size60377.g10985"/>
</dbReference>
<name>A0A914UKD1_9BILA</name>
<evidence type="ECO:0000313" key="3">
    <source>
        <dbReference type="WBParaSite" id="PSAMB.scaffold1067size60377.g10985.t1"/>
    </source>
</evidence>
<dbReference type="Proteomes" id="UP000887566">
    <property type="component" value="Unplaced"/>
</dbReference>
<evidence type="ECO:0000313" key="2">
    <source>
        <dbReference type="Proteomes" id="UP000887566"/>
    </source>
</evidence>
<reference evidence="3" key="1">
    <citation type="submission" date="2022-11" db="UniProtKB">
        <authorList>
            <consortium name="WormBaseParasite"/>
        </authorList>
    </citation>
    <scope>IDENTIFICATION</scope>
</reference>
<feature type="transmembrane region" description="Helical" evidence="1">
    <location>
        <begin position="41"/>
        <end position="60"/>
    </location>
</feature>
<sequence length="113" mass="12589">MAATITTDAHLVDSVSFNSTNHSTDCTHCPPVHLFSDFIEMVYLGTVISIGTPANIYILIKLIRELRQTPKDSVRAGFLLMKINLNISDLFILIVLALGKLTWLATYAWYAFA</sequence>
<organism evidence="2 3">
    <name type="scientific">Plectus sambesii</name>
    <dbReference type="NCBI Taxonomy" id="2011161"/>
    <lineage>
        <taxon>Eukaryota</taxon>
        <taxon>Metazoa</taxon>
        <taxon>Ecdysozoa</taxon>
        <taxon>Nematoda</taxon>
        <taxon>Chromadorea</taxon>
        <taxon>Plectida</taxon>
        <taxon>Plectina</taxon>
        <taxon>Plectoidea</taxon>
        <taxon>Plectidae</taxon>
        <taxon>Plectus</taxon>
    </lineage>
</organism>
<dbReference type="AlphaFoldDB" id="A0A914UKD1"/>
<proteinExistence type="predicted"/>
<evidence type="ECO:0000256" key="1">
    <source>
        <dbReference type="SAM" id="Phobius"/>
    </source>
</evidence>
<keyword evidence="1" id="KW-0812">Transmembrane</keyword>
<protein>
    <submittedName>
        <fullName evidence="3">Uncharacterized protein</fullName>
    </submittedName>
</protein>
<keyword evidence="1" id="KW-0472">Membrane</keyword>
<dbReference type="SUPFAM" id="SSF81321">
    <property type="entry name" value="Family A G protein-coupled receptor-like"/>
    <property type="match status" value="1"/>
</dbReference>
<accession>A0A914UKD1</accession>